<feature type="transmembrane region" description="Helical" evidence="1">
    <location>
        <begin position="317"/>
        <end position="340"/>
    </location>
</feature>
<dbReference type="AlphaFoldDB" id="A0A1S2VDL8"/>
<sequence length="414" mass="46438">MRDAILSNLENPKQLEKLYRDDKPAFKTTFNDLYPTLQTNLLVQGWYQRLNYSQDDALWGTPAERLFVVVAALLAALSTKLPDMFGFSKEFFFIRNIGFIVFPVLIAFFGWKNKIRWQTGVALAVLMLIAALYINLLPEAETEADTLVLACLHLPLWLWSLLGFTFGGATLKKANWLGFLRYNGELAVMTAVLLISGGLTTAITINLFRLIGWNIEDFYFNYVVACGLAAVPIVGTFLTRAQPTLVNKVSPVIAKLFSPVALVMLVIYLVATFMAKKDPYHDREFLLLFNALLIGVMALIFFSVAETNKSSHNRLQVLVLFLLSLVTLVINGIALSAVLFRISEWGITPNRAAVLGGNVLMLSHLIYVGYRLFGALTRRSDLALVGQSMTYFMPLYSFWSAFVTFVFPVLFGFK</sequence>
<feature type="transmembrane region" description="Helical" evidence="1">
    <location>
        <begin position="117"/>
        <end position="134"/>
    </location>
</feature>
<dbReference type="OrthoDB" id="637094at2"/>
<feature type="transmembrane region" description="Helical" evidence="1">
    <location>
        <begin position="186"/>
        <end position="208"/>
    </location>
</feature>
<keyword evidence="1" id="KW-0812">Transmembrane</keyword>
<feature type="transmembrane region" description="Helical" evidence="1">
    <location>
        <begin position="146"/>
        <end position="166"/>
    </location>
</feature>
<feature type="transmembrane region" description="Helical" evidence="1">
    <location>
        <begin position="352"/>
        <end position="373"/>
    </location>
</feature>
<feature type="transmembrane region" description="Helical" evidence="1">
    <location>
        <begin position="285"/>
        <end position="305"/>
    </location>
</feature>
<evidence type="ECO:0000256" key="1">
    <source>
        <dbReference type="SAM" id="Phobius"/>
    </source>
</evidence>
<keyword evidence="1" id="KW-0472">Membrane</keyword>
<proteinExistence type="predicted"/>
<dbReference type="Proteomes" id="UP000181790">
    <property type="component" value="Unassembled WGS sequence"/>
</dbReference>
<feature type="transmembrane region" description="Helical" evidence="1">
    <location>
        <begin position="393"/>
        <end position="413"/>
    </location>
</feature>
<dbReference type="RefSeq" id="WP_071506098.1">
    <property type="nucleotide sequence ID" value="NZ_MORL01000025.1"/>
</dbReference>
<gene>
    <name evidence="2" type="ORF">BLX24_25695</name>
</gene>
<evidence type="ECO:0008006" key="4">
    <source>
        <dbReference type="Google" id="ProtNLM"/>
    </source>
</evidence>
<feature type="transmembrane region" description="Helical" evidence="1">
    <location>
        <begin position="220"/>
        <end position="240"/>
    </location>
</feature>
<protein>
    <recommendedName>
        <fullName evidence="4">DUF4153 domain-containing protein</fullName>
    </recommendedName>
</protein>
<evidence type="ECO:0000313" key="2">
    <source>
        <dbReference type="EMBL" id="OIN56306.1"/>
    </source>
</evidence>
<organism evidence="2 3">
    <name type="scientific">Arsenicibacter rosenii</name>
    <dbReference type="NCBI Taxonomy" id="1750698"/>
    <lineage>
        <taxon>Bacteria</taxon>
        <taxon>Pseudomonadati</taxon>
        <taxon>Bacteroidota</taxon>
        <taxon>Cytophagia</taxon>
        <taxon>Cytophagales</taxon>
        <taxon>Spirosomataceae</taxon>
        <taxon>Arsenicibacter</taxon>
    </lineage>
</organism>
<evidence type="ECO:0000313" key="3">
    <source>
        <dbReference type="Proteomes" id="UP000181790"/>
    </source>
</evidence>
<accession>A0A1S2VDL8</accession>
<dbReference type="EMBL" id="MORL01000025">
    <property type="protein sequence ID" value="OIN56306.1"/>
    <property type="molecule type" value="Genomic_DNA"/>
</dbReference>
<keyword evidence="1" id="KW-1133">Transmembrane helix</keyword>
<feature type="transmembrane region" description="Helical" evidence="1">
    <location>
        <begin position="252"/>
        <end position="273"/>
    </location>
</feature>
<name>A0A1S2VDL8_9BACT</name>
<comment type="caution">
    <text evidence="2">The sequence shown here is derived from an EMBL/GenBank/DDBJ whole genome shotgun (WGS) entry which is preliminary data.</text>
</comment>
<keyword evidence="3" id="KW-1185">Reference proteome</keyword>
<feature type="transmembrane region" description="Helical" evidence="1">
    <location>
        <begin position="91"/>
        <end position="111"/>
    </location>
</feature>
<reference evidence="2 3" key="1">
    <citation type="submission" date="2016-10" db="EMBL/GenBank/DDBJ databases">
        <title>Arsenicibacter rosenii gen. nov., sp. nov., an efficient arsenic-methylating bacterium isolated from an arsenic-contaminated paddy soil.</title>
        <authorList>
            <person name="Huang K."/>
        </authorList>
    </citation>
    <scope>NUCLEOTIDE SEQUENCE [LARGE SCALE GENOMIC DNA]</scope>
    <source>
        <strain evidence="2 3">SM-1</strain>
    </source>
</reference>